<feature type="transmembrane region" description="Helical" evidence="1">
    <location>
        <begin position="48"/>
        <end position="66"/>
    </location>
</feature>
<name>A0A0M6Z526_9HYPH</name>
<dbReference type="EMBL" id="CXWC01000010">
    <property type="protein sequence ID" value="CTQ71324.1"/>
    <property type="molecule type" value="Genomic_DNA"/>
</dbReference>
<reference evidence="3" key="1">
    <citation type="submission" date="2015-07" db="EMBL/GenBank/DDBJ databases">
        <authorList>
            <person name="Rodrigo-Torres Lidia"/>
            <person name="Arahal R.David."/>
        </authorList>
    </citation>
    <scope>NUCLEOTIDE SEQUENCE [LARGE SCALE GENOMIC DNA]</scope>
    <source>
        <strain evidence="3">CECT 5096</strain>
    </source>
</reference>
<dbReference type="AlphaFoldDB" id="A0A0M6Z526"/>
<dbReference type="GeneID" id="97670239"/>
<gene>
    <name evidence="2" type="ORF">LA5096_02872</name>
</gene>
<evidence type="ECO:0000256" key="1">
    <source>
        <dbReference type="SAM" id="Phobius"/>
    </source>
</evidence>
<dbReference type="STRING" id="311410.LA5095_01618"/>
<evidence type="ECO:0000313" key="2">
    <source>
        <dbReference type="EMBL" id="CTQ71324.1"/>
    </source>
</evidence>
<protein>
    <submittedName>
        <fullName evidence="2">Uncharacterized protein</fullName>
    </submittedName>
</protein>
<dbReference type="RefSeq" id="WP_055113736.1">
    <property type="nucleotide sequence ID" value="NZ_CXWA01000001.1"/>
</dbReference>
<keyword evidence="1" id="KW-1133">Transmembrane helix</keyword>
<evidence type="ECO:0000313" key="3">
    <source>
        <dbReference type="Proteomes" id="UP000049983"/>
    </source>
</evidence>
<dbReference type="Proteomes" id="UP000049983">
    <property type="component" value="Unassembled WGS sequence"/>
</dbReference>
<proteinExistence type="predicted"/>
<keyword evidence="3" id="KW-1185">Reference proteome</keyword>
<accession>A0A0M6Z526</accession>
<keyword evidence="1" id="KW-0812">Transmembrane</keyword>
<feature type="transmembrane region" description="Helical" evidence="1">
    <location>
        <begin position="73"/>
        <end position="91"/>
    </location>
</feature>
<sequence>MIRLSTLFWLAALLSAIWNAWTFINYSIRKTFHPMAAKGDMLWQVKEVALLAPIPIAIVMFLFWLWRRRLTDRPYVTGLVLLVAATLLPWLPRIEGNYREVYWLAETQHEIPWYYAPYNGSSEPGGKLFWVSVSFPDLEPRYKTRDPLITVGKAVDFNNGKGGDAPQEPCTTYGTYIKCEWRRGNFVYMVSTIPEHFPSDISAFMVEAANLLDGFEVTKAD</sequence>
<keyword evidence="1" id="KW-0472">Membrane</keyword>
<dbReference type="OrthoDB" id="7876115at2"/>
<organism evidence="2 3">
    <name type="scientific">Roseibium album</name>
    <dbReference type="NCBI Taxonomy" id="311410"/>
    <lineage>
        <taxon>Bacteria</taxon>
        <taxon>Pseudomonadati</taxon>
        <taxon>Pseudomonadota</taxon>
        <taxon>Alphaproteobacteria</taxon>
        <taxon>Hyphomicrobiales</taxon>
        <taxon>Stappiaceae</taxon>
        <taxon>Roseibium</taxon>
    </lineage>
</organism>